<dbReference type="OrthoDB" id="73901at2759"/>
<evidence type="ECO:0000256" key="4">
    <source>
        <dbReference type="ARBA" id="ARBA00023136"/>
    </source>
</evidence>
<feature type="transmembrane region" description="Helical" evidence="5">
    <location>
        <begin position="75"/>
        <end position="96"/>
    </location>
</feature>
<name>A0A1R2CKF3_9CILI</name>
<dbReference type="GO" id="GO:0005375">
    <property type="term" value="F:copper ion transmembrane transporter activity"/>
    <property type="evidence" value="ECO:0007669"/>
    <property type="project" value="UniProtKB-UniRule"/>
</dbReference>
<dbReference type="InterPro" id="IPR007274">
    <property type="entry name" value="Cop_transporter"/>
</dbReference>
<reference evidence="6 7" key="1">
    <citation type="submission" date="2016-11" db="EMBL/GenBank/DDBJ databases">
        <title>The macronuclear genome of Stentor coeruleus: a giant cell with tiny introns.</title>
        <authorList>
            <person name="Slabodnick M."/>
            <person name="Ruby J.G."/>
            <person name="Reiff S.B."/>
            <person name="Swart E.C."/>
            <person name="Gosai S."/>
            <person name="Prabakaran S."/>
            <person name="Witkowska E."/>
            <person name="Larue G.E."/>
            <person name="Fisher S."/>
            <person name="Freeman R.M."/>
            <person name="Gunawardena J."/>
            <person name="Chu W."/>
            <person name="Stover N.A."/>
            <person name="Gregory B.D."/>
            <person name="Nowacki M."/>
            <person name="Derisi J."/>
            <person name="Roy S.W."/>
            <person name="Marshall W.F."/>
            <person name="Sood P."/>
        </authorList>
    </citation>
    <scope>NUCLEOTIDE SEQUENCE [LARGE SCALE GENOMIC DNA]</scope>
    <source>
        <strain evidence="6">WM001</strain>
    </source>
</reference>
<comment type="similarity">
    <text evidence="5">Belongs to the copper transporter (Ctr) (TC 1.A.56) family. SLC31A subfamily.</text>
</comment>
<accession>A0A1R2CKF3</accession>
<dbReference type="PANTHER" id="PTHR12483">
    <property type="entry name" value="SOLUTE CARRIER FAMILY 31 COPPER TRANSPORTERS"/>
    <property type="match status" value="1"/>
</dbReference>
<protein>
    <recommendedName>
        <fullName evidence="5">Copper transport protein</fullName>
    </recommendedName>
</protein>
<dbReference type="GO" id="GO:0005886">
    <property type="term" value="C:plasma membrane"/>
    <property type="evidence" value="ECO:0007669"/>
    <property type="project" value="TreeGrafter"/>
</dbReference>
<dbReference type="AlphaFoldDB" id="A0A1R2CKF3"/>
<keyword evidence="5" id="KW-0186">Copper</keyword>
<feature type="transmembrane region" description="Helical" evidence="5">
    <location>
        <begin position="40"/>
        <end position="63"/>
    </location>
</feature>
<comment type="subcellular location">
    <subcellularLocation>
        <location evidence="1 5">Membrane</location>
        <topology evidence="1 5">Multi-pass membrane protein</topology>
    </subcellularLocation>
</comment>
<evidence type="ECO:0000256" key="1">
    <source>
        <dbReference type="ARBA" id="ARBA00004141"/>
    </source>
</evidence>
<keyword evidence="5" id="KW-0187">Copper transport</keyword>
<keyword evidence="5" id="KW-0406">Ion transport</keyword>
<feature type="transmembrane region" description="Helical" evidence="5">
    <location>
        <begin position="102"/>
        <end position="121"/>
    </location>
</feature>
<dbReference type="EMBL" id="MPUH01000125">
    <property type="protein sequence ID" value="OMJ89477.1"/>
    <property type="molecule type" value="Genomic_DNA"/>
</dbReference>
<sequence>MDMKTCHRRMYMSFFSAKDFVFYLDKYRIFSFHVDSDSKYAMAIILLLLFACGVELLQGVIRFLNYKISNSNSQVPLRILLCITYFLFVAGSYLLMLAIMTFSTGVFLSICSGLALGYFILETFMPRFLRDGFEARTCH</sequence>
<keyword evidence="5" id="KW-0813">Transport</keyword>
<evidence type="ECO:0000313" key="7">
    <source>
        <dbReference type="Proteomes" id="UP000187209"/>
    </source>
</evidence>
<keyword evidence="3 5" id="KW-1133">Transmembrane helix</keyword>
<evidence type="ECO:0000256" key="3">
    <source>
        <dbReference type="ARBA" id="ARBA00022989"/>
    </source>
</evidence>
<proteinExistence type="inferred from homology"/>
<dbReference type="Proteomes" id="UP000187209">
    <property type="component" value="Unassembled WGS sequence"/>
</dbReference>
<dbReference type="PANTHER" id="PTHR12483:SF27">
    <property type="entry name" value="COPPER TRANSPORT PROTEIN CTR1"/>
    <property type="match status" value="1"/>
</dbReference>
<gene>
    <name evidence="6" type="ORF">SteCoe_8379</name>
</gene>
<evidence type="ECO:0000313" key="6">
    <source>
        <dbReference type="EMBL" id="OMJ89477.1"/>
    </source>
</evidence>
<keyword evidence="4 5" id="KW-0472">Membrane</keyword>
<evidence type="ECO:0000256" key="2">
    <source>
        <dbReference type="ARBA" id="ARBA00022692"/>
    </source>
</evidence>
<dbReference type="Pfam" id="PF04145">
    <property type="entry name" value="Ctr"/>
    <property type="match status" value="1"/>
</dbReference>
<evidence type="ECO:0000256" key="5">
    <source>
        <dbReference type="RuleBase" id="RU367022"/>
    </source>
</evidence>
<organism evidence="6 7">
    <name type="scientific">Stentor coeruleus</name>
    <dbReference type="NCBI Taxonomy" id="5963"/>
    <lineage>
        <taxon>Eukaryota</taxon>
        <taxon>Sar</taxon>
        <taxon>Alveolata</taxon>
        <taxon>Ciliophora</taxon>
        <taxon>Postciliodesmatophora</taxon>
        <taxon>Heterotrichea</taxon>
        <taxon>Heterotrichida</taxon>
        <taxon>Stentoridae</taxon>
        <taxon>Stentor</taxon>
    </lineage>
</organism>
<keyword evidence="2 5" id="KW-0812">Transmembrane</keyword>
<keyword evidence="7" id="KW-1185">Reference proteome</keyword>
<comment type="caution">
    <text evidence="6">The sequence shown here is derived from an EMBL/GenBank/DDBJ whole genome shotgun (WGS) entry which is preliminary data.</text>
</comment>